<evidence type="ECO:0000313" key="3">
    <source>
        <dbReference type="EMBL" id="TEB26741.1"/>
    </source>
</evidence>
<feature type="compositionally biased region" description="Low complexity" evidence="1">
    <location>
        <begin position="252"/>
        <end position="261"/>
    </location>
</feature>
<dbReference type="STRING" id="71717.A0A4Y7SYF5"/>
<dbReference type="Proteomes" id="UP000298030">
    <property type="component" value="Unassembled WGS sequence"/>
</dbReference>
<evidence type="ECO:0000256" key="2">
    <source>
        <dbReference type="SAM" id="Phobius"/>
    </source>
</evidence>
<proteinExistence type="predicted"/>
<name>A0A4Y7SYF5_COPMI</name>
<dbReference type="EMBL" id="QPFP01000046">
    <property type="protein sequence ID" value="TEB26741.1"/>
    <property type="molecule type" value="Genomic_DNA"/>
</dbReference>
<evidence type="ECO:0000256" key="1">
    <source>
        <dbReference type="SAM" id="MobiDB-lite"/>
    </source>
</evidence>
<keyword evidence="2" id="KW-0812">Transmembrane</keyword>
<accession>A0A4Y7SYF5</accession>
<gene>
    <name evidence="3" type="ORF">FA13DRAFT_1008938</name>
</gene>
<dbReference type="OrthoDB" id="10621252at2759"/>
<keyword evidence="2" id="KW-0472">Membrane</keyword>
<feature type="transmembrane region" description="Helical" evidence="2">
    <location>
        <begin position="269"/>
        <end position="290"/>
    </location>
</feature>
<feature type="region of interest" description="Disordered" evidence="1">
    <location>
        <begin position="326"/>
        <end position="412"/>
    </location>
</feature>
<protein>
    <submittedName>
        <fullName evidence="3">Uncharacterized protein</fullName>
    </submittedName>
</protein>
<comment type="caution">
    <text evidence="3">The sequence shown here is derived from an EMBL/GenBank/DDBJ whole genome shotgun (WGS) entry which is preliminary data.</text>
</comment>
<organism evidence="3 4">
    <name type="scientific">Coprinellus micaceus</name>
    <name type="common">Glistening ink-cap mushroom</name>
    <name type="synonym">Coprinus micaceus</name>
    <dbReference type="NCBI Taxonomy" id="71717"/>
    <lineage>
        <taxon>Eukaryota</taxon>
        <taxon>Fungi</taxon>
        <taxon>Dikarya</taxon>
        <taxon>Basidiomycota</taxon>
        <taxon>Agaricomycotina</taxon>
        <taxon>Agaricomycetes</taxon>
        <taxon>Agaricomycetidae</taxon>
        <taxon>Agaricales</taxon>
        <taxon>Agaricineae</taxon>
        <taxon>Psathyrellaceae</taxon>
        <taxon>Coprinellus</taxon>
    </lineage>
</organism>
<sequence>MVSHRYLLGESALLENWRRYLHPSAFQSTPSLSCIYLTLLVLVEPCLDHQGTRLTFVLHPSRNARHMSGIAVVDDQAVKPNSAGRDPVIEFYPRIPDGWVTNGMCVACNITHSAAQELLYRTVTGGTWTNAWWKTGQTRVTASLDFDGTSVAAYFVFFWRSEDPSSTGKGSLQFFIDNELIIIKNIDAAELTFQYDVSPRTLVFQHSNLDPTRRHRFTVAWVNDGPRPRVAVALDSMEYTPSPSGAPPAPTPSNISTSSSSPSPEIVKIVAPVVSVVAFVFLALGLFLWYRRRRRGDHTLFPPGSPELHPFVETSEGRRYHNVSGVHVYGGASQPDVPPFNPYQESHGSHSHGGQRTHSSTSGGGAASHPPPYSVESTSHTSHEPVRVALPHPQSRTKSSLPQSMAQSRPQS</sequence>
<dbReference type="AlphaFoldDB" id="A0A4Y7SYF5"/>
<feature type="compositionally biased region" description="Polar residues" evidence="1">
    <location>
        <begin position="394"/>
        <end position="412"/>
    </location>
</feature>
<evidence type="ECO:0000313" key="4">
    <source>
        <dbReference type="Proteomes" id="UP000298030"/>
    </source>
</evidence>
<keyword evidence="4" id="KW-1185">Reference proteome</keyword>
<reference evidence="3 4" key="1">
    <citation type="journal article" date="2019" name="Nat. Ecol. Evol.">
        <title>Megaphylogeny resolves global patterns of mushroom evolution.</title>
        <authorList>
            <person name="Varga T."/>
            <person name="Krizsan K."/>
            <person name="Foldi C."/>
            <person name="Dima B."/>
            <person name="Sanchez-Garcia M."/>
            <person name="Sanchez-Ramirez S."/>
            <person name="Szollosi G.J."/>
            <person name="Szarkandi J.G."/>
            <person name="Papp V."/>
            <person name="Albert L."/>
            <person name="Andreopoulos W."/>
            <person name="Angelini C."/>
            <person name="Antonin V."/>
            <person name="Barry K.W."/>
            <person name="Bougher N.L."/>
            <person name="Buchanan P."/>
            <person name="Buyck B."/>
            <person name="Bense V."/>
            <person name="Catcheside P."/>
            <person name="Chovatia M."/>
            <person name="Cooper J."/>
            <person name="Damon W."/>
            <person name="Desjardin D."/>
            <person name="Finy P."/>
            <person name="Geml J."/>
            <person name="Haridas S."/>
            <person name="Hughes K."/>
            <person name="Justo A."/>
            <person name="Karasinski D."/>
            <person name="Kautmanova I."/>
            <person name="Kiss B."/>
            <person name="Kocsube S."/>
            <person name="Kotiranta H."/>
            <person name="LaButti K.M."/>
            <person name="Lechner B.E."/>
            <person name="Liimatainen K."/>
            <person name="Lipzen A."/>
            <person name="Lukacs Z."/>
            <person name="Mihaltcheva S."/>
            <person name="Morgado L.N."/>
            <person name="Niskanen T."/>
            <person name="Noordeloos M.E."/>
            <person name="Ohm R.A."/>
            <person name="Ortiz-Santana B."/>
            <person name="Ovrebo C."/>
            <person name="Racz N."/>
            <person name="Riley R."/>
            <person name="Savchenko A."/>
            <person name="Shiryaev A."/>
            <person name="Soop K."/>
            <person name="Spirin V."/>
            <person name="Szebenyi C."/>
            <person name="Tomsovsky M."/>
            <person name="Tulloss R.E."/>
            <person name="Uehling J."/>
            <person name="Grigoriev I.V."/>
            <person name="Vagvolgyi C."/>
            <person name="Papp T."/>
            <person name="Martin F.M."/>
            <person name="Miettinen O."/>
            <person name="Hibbett D.S."/>
            <person name="Nagy L.G."/>
        </authorList>
    </citation>
    <scope>NUCLEOTIDE SEQUENCE [LARGE SCALE GENOMIC DNA]</scope>
    <source>
        <strain evidence="3 4">FP101781</strain>
    </source>
</reference>
<feature type="region of interest" description="Disordered" evidence="1">
    <location>
        <begin position="239"/>
        <end position="261"/>
    </location>
</feature>
<keyword evidence="2" id="KW-1133">Transmembrane helix</keyword>